<evidence type="ECO:0000259" key="4">
    <source>
        <dbReference type="PROSITE" id="PS51186"/>
    </source>
</evidence>
<dbReference type="PROSITE" id="PS51186">
    <property type="entry name" value="GNAT"/>
    <property type="match status" value="1"/>
</dbReference>
<evidence type="ECO:0000313" key="5">
    <source>
        <dbReference type="EMBL" id="CEQ39581.1"/>
    </source>
</evidence>
<sequence length="326" mass="35714">MSTVLASLPELPPLVPAATTLNGKRIRIPARVNLGELSVSLPPSHPRVRSPSSRRRCSTPNNIGTVRKLHNCLFPVSYSDRFYSDCLDPQLTPEDYSKLSPSSSCSCALKGKLTHIFRTVFYQDLPVGVLVCRLEPASAPAPDSLAKAVASPVPSAEQNGTSERAQTYKLYVMTLGVLAPYRNQGLASKLLHHLLNTASSTHRTPLPASASSSALAPEPTPAPSKKAAKKAAAKAGKAPAPPSEATKEKDEEKDKKAKKKDEEEKPKPRIDSIYLHVQVGNDQARRFWERFGFEVKETVPDYYRKIEPRDAWFMERKVTPPPPSSA</sequence>
<reference evidence="6" key="1">
    <citation type="submission" date="2015-02" db="EMBL/GenBank/DDBJ databases">
        <authorList>
            <person name="Gon?alves P."/>
        </authorList>
    </citation>
    <scope>NUCLEOTIDE SEQUENCE [LARGE SCALE GENOMIC DNA]</scope>
</reference>
<keyword evidence="2" id="KW-0012">Acyltransferase</keyword>
<dbReference type="PANTHER" id="PTHR42919:SF8">
    <property type="entry name" value="N-ALPHA-ACETYLTRANSFERASE 50"/>
    <property type="match status" value="1"/>
</dbReference>
<dbReference type="OrthoDB" id="47374at2759"/>
<dbReference type="InterPro" id="IPR016181">
    <property type="entry name" value="Acyl_CoA_acyltransferase"/>
</dbReference>
<proteinExistence type="predicted"/>
<dbReference type="InterPro" id="IPR051556">
    <property type="entry name" value="N-term/lysine_N-AcTrnsfr"/>
</dbReference>
<accession>A0A0D6EI37</accession>
<feature type="non-terminal residue" evidence="5">
    <location>
        <position position="1"/>
    </location>
</feature>
<name>A0A0D6EI37_SPOSA</name>
<feature type="compositionally biased region" description="Low complexity" evidence="3">
    <location>
        <begin position="204"/>
        <end position="217"/>
    </location>
</feature>
<gene>
    <name evidence="5" type="primary">SPOSA6832_01107</name>
</gene>
<organism evidence="5 6">
    <name type="scientific">Sporidiobolus salmonicolor</name>
    <name type="common">Yeast-like fungus</name>
    <name type="synonym">Sporobolomyces salmonicolor</name>
    <dbReference type="NCBI Taxonomy" id="5005"/>
    <lineage>
        <taxon>Eukaryota</taxon>
        <taxon>Fungi</taxon>
        <taxon>Dikarya</taxon>
        <taxon>Basidiomycota</taxon>
        <taxon>Pucciniomycotina</taxon>
        <taxon>Microbotryomycetes</taxon>
        <taxon>Sporidiobolales</taxon>
        <taxon>Sporidiobolaceae</taxon>
        <taxon>Sporobolomyces</taxon>
    </lineage>
</organism>
<dbReference type="InterPro" id="IPR000182">
    <property type="entry name" value="GNAT_dom"/>
</dbReference>
<dbReference type="SUPFAM" id="SSF55729">
    <property type="entry name" value="Acyl-CoA N-acyltransferases (Nat)"/>
    <property type="match status" value="1"/>
</dbReference>
<evidence type="ECO:0000256" key="1">
    <source>
        <dbReference type="ARBA" id="ARBA00022679"/>
    </source>
</evidence>
<keyword evidence="6" id="KW-1185">Reference proteome</keyword>
<dbReference type="Proteomes" id="UP000243876">
    <property type="component" value="Unassembled WGS sequence"/>
</dbReference>
<evidence type="ECO:0000313" key="6">
    <source>
        <dbReference type="Proteomes" id="UP000243876"/>
    </source>
</evidence>
<feature type="compositionally biased region" description="Basic and acidic residues" evidence="3">
    <location>
        <begin position="245"/>
        <end position="270"/>
    </location>
</feature>
<feature type="domain" description="N-acetyltransferase" evidence="4">
    <location>
        <begin position="53"/>
        <end position="319"/>
    </location>
</feature>
<dbReference type="PANTHER" id="PTHR42919">
    <property type="entry name" value="N-ALPHA-ACETYLTRANSFERASE"/>
    <property type="match status" value="1"/>
</dbReference>
<evidence type="ECO:0000256" key="2">
    <source>
        <dbReference type="ARBA" id="ARBA00023315"/>
    </source>
</evidence>
<dbReference type="CDD" id="cd04301">
    <property type="entry name" value="NAT_SF"/>
    <property type="match status" value="1"/>
</dbReference>
<dbReference type="Gene3D" id="3.40.630.30">
    <property type="match status" value="2"/>
</dbReference>
<dbReference type="GO" id="GO:0031415">
    <property type="term" value="C:NatA complex"/>
    <property type="evidence" value="ECO:0007669"/>
    <property type="project" value="TreeGrafter"/>
</dbReference>
<dbReference type="GO" id="GO:0007064">
    <property type="term" value="P:mitotic sister chromatid cohesion"/>
    <property type="evidence" value="ECO:0007669"/>
    <property type="project" value="TreeGrafter"/>
</dbReference>
<evidence type="ECO:0000256" key="3">
    <source>
        <dbReference type="SAM" id="MobiDB-lite"/>
    </source>
</evidence>
<feature type="region of interest" description="Disordered" evidence="3">
    <location>
        <begin position="201"/>
        <end position="274"/>
    </location>
</feature>
<dbReference type="GO" id="GO:0016747">
    <property type="term" value="F:acyltransferase activity, transferring groups other than amino-acyl groups"/>
    <property type="evidence" value="ECO:0007669"/>
    <property type="project" value="InterPro"/>
</dbReference>
<keyword evidence="1" id="KW-0808">Transferase</keyword>
<protein>
    <submittedName>
        <fullName evidence="5">SPOSA6832_01107-mRNA-1:cds</fullName>
    </submittedName>
</protein>
<dbReference type="EMBL" id="CENE01000003">
    <property type="protein sequence ID" value="CEQ39581.1"/>
    <property type="molecule type" value="Genomic_DNA"/>
</dbReference>
<dbReference type="AlphaFoldDB" id="A0A0D6EI37"/>